<dbReference type="eggNOG" id="COG1112">
    <property type="taxonomic scope" value="Bacteria"/>
</dbReference>
<feature type="domain" description="DNA2/NAM7 helicase-like C-terminal" evidence="7">
    <location>
        <begin position="261"/>
        <end position="437"/>
    </location>
</feature>
<dbReference type="GO" id="GO:0005524">
    <property type="term" value="F:ATP binding"/>
    <property type="evidence" value="ECO:0007669"/>
    <property type="project" value="UniProtKB-KW"/>
</dbReference>
<gene>
    <name evidence="8" type="primary">SA0089</name>
    <name evidence="8" type="ordered locus">PBPRA0689</name>
</gene>
<keyword evidence="4" id="KW-0347">Helicase</keyword>
<keyword evidence="5" id="KW-0067">ATP-binding</keyword>
<protein>
    <recommendedName>
        <fullName evidence="10">DNA2/NAM7 helicase-like C-terminal domain-containing protein</fullName>
    </recommendedName>
</protein>
<sequence length="478" mass="54293">MFFLPKFWKKRQLLSKMEERVELLSKEKMLMERKVANFRLELEREIQKCHEFQAKYTDVLFDDGEADLECASIQRSAFAHGLELNQKRANVTSKAIALHQAWIAAAYKHFNLGYKSVLFYLNKALSNGIKNPKGSMALWQWLFMFIPVVSSTFASVSRQFSMFGKDDIGWLFIDEAGQASPQQAVGALYRSKRAVVVGDPLQIEPVFTIPPEFVDGFAKDIFGEEQWRVWSPTKTSVQKLADRVNRYGTEMIAKGEWLGSPLRVHRRCYEPMFSIANKIAYNEKMFHGNESPEGQAHEIWGSSAWIDVSGEVEGKHYVPNQGVYISKMIMKYFREVHMLPDVYIISPFRKVAHGVREELSSYLCNQGVPPKDVNKWIAGRIGTVHTFQGKEEKAVIFVLGASEETKGSACWASSKANILNVAVTRAKNQVYVVGSKKVWAGLSYFCEASNLLSGEECSIIEEVVHKPLDVPRFCHCVT</sequence>
<dbReference type="SUPFAM" id="SSF52540">
    <property type="entry name" value="P-loop containing nucleoside triphosphate hydrolases"/>
    <property type="match status" value="1"/>
</dbReference>
<dbReference type="HOGENOM" id="CLU_495959_0_0_6"/>
<accession>Q6LUB5</accession>
<evidence type="ECO:0000313" key="9">
    <source>
        <dbReference type="Proteomes" id="UP000000593"/>
    </source>
</evidence>
<feature type="domain" description="DNA2/NAM7 helicase helicase" evidence="6">
    <location>
        <begin position="148"/>
        <end position="206"/>
    </location>
</feature>
<evidence type="ECO:0000256" key="3">
    <source>
        <dbReference type="ARBA" id="ARBA00022801"/>
    </source>
</evidence>
<reference evidence="9" key="1">
    <citation type="journal article" date="2005" name="Science">
        <title>Life at depth: Photobacterium profundum genome sequence and expression analysis.</title>
        <authorList>
            <person name="Vezzi A."/>
            <person name="Campanaro S."/>
            <person name="D'Angelo M."/>
            <person name="Simonato F."/>
            <person name="Vitulo N."/>
            <person name="Lauro F.M."/>
            <person name="Cestaro A."/>
            <person name="Malacrida G."/>
            <person name="Simionati B."/>
            <person name="Cannata N."/>
            <person name="Romualdi C."/>
            <person name="Bartlett D.H."/>
            <person name="Valle G."/>
        </authorList>
    </citation>
    <scope>NUCLEOTIDE SEQUENCE [LARGE SCALE GENOMIC DNA]</scope>
    <source>
        <strain evidence="9">ATCC BAA-1253 / SS9</strain>
    </source>
</reference>
<dbReference type="PANTHER" id="PTHR43788:SF8">
    <property type="entry name" value="DNA-BINDING PROTEIN SMUBP-2"/>
    <property type="match status" value="1"/>
</dbReference>
<dbReference type="InterPro" id="IPR041677">
    <property type="entry name" value="DNA2/NAM7_AAA_11"/>
</dbReference>
<evidence type="ECO:0000256" key="4">
    <source>
        <dbReference type="ARBA" id="ARBA00022806"/>
    </source>
</evidence>
<evidence type="ECO:0000313" key="8">
    <source>
        <dbReference type="EMBL" id="CAG19110.1"/>
    </source>
</evidence>
<dbReference type="InterPro" id="IPR027417">
    <property type="entry name" value="P-loop_NTPase"/>
</dbReference>
<dbReference type="Pfam" id="PF13086">
    <property type="entry name" value="AAA_11"/>
    <property type="match status" value="1"/>
</dbReference>
<dbReference type="InterPro" id="IPR041679">
    <property type="entry name" value="DNA2/NAM7-like_C"/>
</dbReference>
<evidence type="ECO:0008006" key="10">
    <source>
        <dbReference type="Google" id="ProtNLM"/>
    </source>
</evidence>
<evidence type="ECO:0000256" key="2">
    <source>
        <dbReference type="ARBA" id="ARBA00022741"/>
    </source>
</evidence>
<organism evidence="8 9">
    <name type="scientific">Photobacterium profundum (strain SS9)</name>
    <dbReference type="NCBI Taxonomy" id="298386"/>
    <lineage>
        <taxon>Bacteria</taxon>
        <taxon>Pseudomonadati</taxon>
        <taxon>Pseudomonadota</taxon>
        <taxon>Gammaproteobacteria</taxon>
        <taxon>Vibrionales</taxon>
        <taxon>Vibrionaceae</taxon>
        <taxon>Photobacterium</taxon>
    </lineage>
</organism>
<dbReference type="Gene3D" id="3.40.50.300">
    <property type="entry name" value="P-loop containing nucleotide triphosphate hydrolases"/>
    <property type="match status" value="2"/>
</dbReference>
<dbReference type="AlphaFoldDB" id="Q6LUB5"/>
<dbReference type="GO" id="GO:0016787">
    <property type="term" value="F:hydrolase activity"/>
    <property type="evidence" value="ECO:0007669"/>
    <property type="project" value="UniProtKB-KW"/>
</dbReference>
<keyword evidence="9" id="KW-1185">Reference proteome</keyword>
<dbReference type="Proteomes" id="UP000000593">
    <property type="component" value="Chromosome 1"/>
</dbReference>
<dbReference type="PANTHER" id="PTHR43788">
    <property type="entry name" value="DNA2/NAM7 HELICASE FAMILY MEMBER"/>
    <property type="match status" value="1"/>
</dbReference>
<dbReference type="EMBL" id="CR378665">
    <property type="protein sequence ID" value="CAG19110.1"/>
    <property type="molecule type" value="Genomic_DNA"/>
</dbReference>
<dbReference type="InterPro" id="IPR050534">
    <property type="entry name" value="Coronavir_polyprotein_1ab"/>
</dbReference>
<keyword evidence="2" id="KW-0547">Nucleotide-binding</keyword>
<keyword evidence="3" id="KW-0378">Hydrolase</keyword>
<dbReference type="STRING" id="298386.PBPRA0689"/>
<dbReference type="Pfam" id="PF13087">
    <property type="entry name" value="AAA_12"/>
    <property type="match status" value="1"/>
</dbReference>
<name>Q6LUB5_PHOPR</name>
<evidence type="ECO:0000259" key="7">
    <source>
        <dbReference type="Pfam" id="PF13087"/>
    </source>
</evidence>
<dbReference type="GO" id="GO:0043139">
    <property type="term" value="F:5'-3' DNA helicase activity"/>
    <property type="evidence" value="ECO:0007669"/>
    <property type="project" value="TreeGrafter"/>
</dbReference>
<dbReference type="KEGG" id="ppr:PBPRA0689"/>
<evidence type="ECO:0000259" key="6">
    <source>
        <dbReference type="Pfam" id="PF13086"/>
    </source>
</evidence>
<comment type="similarity">
    <text evidence="1">Belongs to the DNA2/NAM7 helicase family.</text>
</comment>
<evidence type="ECO:0000256" key="1">
    <source>
        <dbReference type="ARBA" id="ARBA00007913"/>
    </source>
</evidence>
<proteinExistence type="inferred from homology"/>
<evidence type="ECO:0000256" key="5">
    <source>
        <dbReference type="ARBA" id="ARBA00022840"/>
    </source>
</evidence>